<evidence type="ECO:0000313" key="4">
    <source>
        <dbReference type="Proteomes" id="UP000199306"/>
    </source>
</evidence>
<gene>
    <name evidence="3" type="ORF">SAMN04515674_11753</name>
</gene>
<sequence>MIQIDIMLKTDLTKFNNSWYYAEYPAGKPKIILWFIINSLTINSYLPIPIAVKAFILRLFGAKIGSGFVIKPKVNIKFPWLLEVGNNVWIGELVWIDNFAKVTIADNACVSQGAMLLTGNHDYKKSTFDLMIGEIYLEEGAWIGAKAVVCPGIRCKSHSVLTVSSVATKDLTAYSIYQGNPAVLVKTRTINQ</sequence>
<keyword evidence="4" id="KW-1185">Reference proteome</keyword>
<keyword evidence="2 3" id="KW-0808">Transferase</keyword>
<reference evidence="3 4" key="1">
    <citation type="submission" date="2016-10" db="EMBL/GenBank/DDBJ databases">
        <authorList>
            <person name="de Groot N.N."/>
        </authorList>
    </citation>
    <scope>NUCLEOTIDE SEQUENCE [LARGE SCALE GENOMIC DNA]</scope>
    <source>
        <strain evidence="4">E92,LMG 26720,CCM 7988</strain>
    </source>
</reference>
<dbReference type="Proteomes" id="UP000199306">
    <property type="component" value="Unassembled WGS sequence"/>
</dbReference>
<dbReference type="GO" id="GO:0008374">
    <property type="term" value="F:O-acyltransferase activity"/>
    <property type="evidence" value="ECO:0007669"/>
    <property type="project" value="TreeGrafter"/>
</dbReference>
<dbReference type="NCBIfam" id="NF007797">
    <property type="entry name" value="PRK10502.1"/>
    <property type="match status" value="1"/>
</dbReference>
<organism evidence="3 4">
    <name type="scientific">Pseudarcicella hirudinis</name>
    <dbReference type="NCBI Taxonomy" id="1079859"/>
    <lineage>
        <taxon>Bacteria</taxon>
        <taxon>Pseudomonadati</taxon>
        <taxon>Bacteroidota</taxon>
        <taxon>Cytophagia</taxon>
        <taxon>Cytophagales</taxon>
        <taxon>Flectobacillaceae</taxon>
        <taxon>Pseudarcicella</taxon>
    </lineage>
</organism>
<dbReference type="SUPFAM" id="SSF51161">
    <property type="entry name" value="Trimeric LpxA-like enzymes"/>
    <property type="match status" value="1"/>
</dbReference>
<name>A0A1I5Y6L0_9BACT</name>
<dbReference type="Gene3D" id="2.160.10.10">
    <property type="entry name" value="Hexapeptide repeat proteins"/>
    <property type="match status" value="1"/>
</dbReference>
<protein>
    <submittedName>
        <fullName evidence="3">Putative colanic acid biosynthesis acetyltransferase WcaF</fullName>
    </submittedName>
</protein>
<dbReference type="PANTHER" id="PTHR23416:SF23">
    <property type="entry name" value="ACETYLTRANSFERASE C18B11.09C-RELATED"/>
    <property type="match status" value="1"/>
</dbReference>
<dbReference type="PANTHER" id="PTHR23416">
    <property type="entry name" value="SIALIC ACID SYNTHASE-RELATED"/>
    <property type="match status" value="1"/>
</dbReference>
<evidence type="ECO:0000256" key="2">
    <source>
        <dbReference type="ARBA" id="ARBA00022679"/>
    </source>
</evidence>
<dbReference type="EMBL" id="FOXH01000017">
    <property type="protein sequence ID" value="SFQ39865.1"/>
    <property type="molecule type" value="Genomic_DNA"/>
</dbReference>
<comment type="similarity">
    <text evidence="1">Belongs to the transferase hexapeptide repeat family.</text>
</comment>
<evidence type="ECO:0000313" key="3">
    <source>
        <dbReference type="EMBL" id="SFQ39865.1"/>
    </source>
</evidence>
<accession>A0A1I5Y6L0</accession>
<dbReference type="AlphaFoldDB" id="A0A1I5Y6L0"/>
<dbReference type="CDD" id="cd05825">
    <property type="entry name" value="LbH_wcaF_like"/>
    <property type="match status" value="1"/>
</dbReference>
<proteinExistence type="inferred from homology"/>
<dbReference type="STRING" id="1079859.SAMN04515674_11753"/>
<dbReference type="InterPro" id="IPR051159">
    <property type="entry name" value="Hexapeptide_acetyltransf"/>
</dbReference>
<evidence type="ECO:0000256" key="1">
    <source>
        <dbReference type="ARBA" id="ARBA00007274"/>
    </source>
</evidence>
<dbReference type="GO" id="GO:0005829">
    <property type="term" value="C:cytosol"/>
    <property type="evidence" value="ECO:0007669"/>
    <property type="project" value="TreeGrafter"/>
</dbReference>
<dbReference type="InterPro" id="IPR011004">
    <property type="entry name" value="Trimer_LpxA-like_sf"/>
</dbReference>